<dbReference type="Proteomes" id="UP000194761">
    <property type="component" value="Unassembled WGS sequence"/>
</dbReference>
<dbReference type="CDD" id="cd00093">
    <property type="entry name" value="HTH_XRE"/>
    <property type="match status" value="1"/>
</dbReference>
<organism evidence="2 3">
    <name type="scientific">Streptosporangium minutum</name>
    <dbReference type="NCBI Taxonomy" id="569862"/>
    <lineage>
        <taxon>Bacteria</taxon>
        <taxon>Bacillati</taxon>
        <taxon>Actinomycetota</taxon>
        <taxon>Actinomycetes</taxon>
        <taxon>Streptosporangiales</taxon>
        <taxon>Streptosporangiaceae</taxon>
        <taxon>Streptosporangium</taxon>
    </lineage>
</organism>
<dbReference type="Pfam" id="PF13560">
    <property type="entry name" value="HTH_31"/>
    <property type="match status" value="1"/>
</dbReference>
<evidence type="ECO:0000259" key="1">
    <source>
        <dbReference type="PROSITE" id="PS50943"/>
    </source>
</evidence>
<dbReference type="InterPro" id="IPR010982">
    <property type="entry name" value="Lambda_DNA-bd_dom_sf"/>
</dbReference>
<keyword evidence="3" id="KW-1185">Reference proteome</keyword>
<dbReference type="SUPFAM" id="SSF47413">
    <property type="entry name" value="lambda repressor-like DNA-binding domains"/>
    <property type="match status" value="1"/>
</dbReference>
<dbReference type="GO" id="GO:0003677">
    <property type="term" value="F:DNA binding"/>
    <property type="evidence" value="ECO:0007669"/>
    <property type="project" value="InterPro"/>
</dbReference>
<proteinExistence type="predicted"/>
<evidence type="ECO:0000313" key="2">
    <source>
        <dbReference type="EMBL" id="OUC86004.1"/>
    </source>
</evidence>
<dbReference type="EMBL" id="NGFP01000307">
    <property type="protein sequence ID" value="OUC86004.1"/>
    <property type="molecule type" value="Genomic_DNA"/>
</dbReference>
<name>A0A243QVC5_9ACTN</name>
<protein>
    <recommendedName>
        <fullName evidence="1">HTH cro/C1-type domain-containing protein</fullName>
    </recommendedName>
</protein>
<dbReference type="PROSITE" id="PS50943">
    <property type="entry name" value="HTH_CROC1"/>
    <property type="match status" value="1"/>
</dbReference>
<dbReference type="SMART" id="SM00530">
    <property type="entry name" value="HTH_XRE"/>
    <property type="match status" value="1"/>
</dbReference>
<dbReference type="RefSeq" id="WP_086578416.1">
    <property type="nucleotide sequence ID" value="NZ_NGFP01000307.1"/>
</dbReference>
<dbReference type="InterPro" id="IPR001387">
    <property type="entry name" value="Cro/C1-type_HTH"/>
</dbReference>
<feature type="domain" description="HTH cro/C1-type" evidence="1">
    <location>
        <begin position="21"/>
        <end position="74"/>
    </location>
</feature>
<sequence length="273" mass="30791">MSVFSEPDPSAKPLVLLGAELRKHRKRADISIERLAEVIQFSASLVGFIERGQRTPSRNFMQRYDDALEAGGELVRLWEHLTRAASPRWFRGWLDVEQEAHTLHTWEPLVVPGLLQTEEYARAVIRGEPGIAEEQVEKAVAARMERREIFARAAPPLFRAVLDEGVLHRPIGGREVMRRQLERLTEAVESPRIKIQIIPLALGVTTGILGGFVIAQLPGNMDTVYIQSAMHGHVSNRPEDVEAIHSRYDTLRAEAQPQHASIALIREAEKLWT</sequence>
<comment type="caution">
    <text evidence="2">The sequence shown here is derived from an EMBL/GenBank/DDBJ whole genome shotgun (WGS) entry which is preliminary data.</text>
</comment>
<evidence type="ECO:0000313" key="3">
    <source>
        <dbReference type="Proteomes" id="UP000194761"/>
    </source>
</evidence>
<reference evidence="2 3" key="1">
    <citation type="submission" date="2017-05" db="EMBL/GenBank/DDBJ databases">
        <title>Biotechnological potential of actinobacteria isolated from South African environments.</title>
        <authorList>
            <person name="Le Roes-Hill M."/>
            <person name="Prins A."/>
            <person name="Durrell K.A."/>
        </authorList>
    </citation>
    <scope>NUCLEOTIDE SEQUENCE [LARGE SCALE GENOMIC DNA]</scope>
    <source>
        <strain evidence="2">M26</strain>
    </source>
</reference>
<dbReference type="InterPro" id="IPR043917">
    <property type="entry name" value="DUF5753"/>
</dbReference>
<dbReference type="Gene3D" id="1.10.260.40">
    <property type="entry name" value="lambda repressor-like DNA-binding domains"/>
    <property type="match status" value="1"/>
</dbReference>
<dbReference type="AlphaFoldDB" id="A0A243QVC5"/>
<gene>
    <name evidence="2" type="ORF">CA984_39060</name>
</gene>
<accession>A0A243QVC5</accession>
<dbReference type="Pfam" id="PF19054">
    <property type="entry name" value="DUF5753"/>
    <property type="match status" value="1"/>
</dbReference>